<feature type="compositionally biased region" description="Polar residues" evidence="1">
    <location>
        <begin position="57"/>
        <end position="67"/>
    </location>
</feature>
<feature type="region of interest" description="Disordered" evidence="1">
    <location>
        <begin position="53"/>
        <end position="86"/>
    </location>
</feature>
<feature type="compositionally biased region" description="Polar residues" evidence="1">
    <location>
        <begin position="74"/>
        <end position="86"/>
    </location>
</feature>
<organism evidence="2 3">
    <name type="scientific">Helicostylum pulchrum</name>
    <dbReference type="NCBI Taxonomy" id="562976"/>
    <lineage>
        <taxon>Eukaryota</taxon>
        <taxon>Fungi</taxon>
        <taxon>Fungi incertae sedis</taxon>
        <taxon>Mucoromycota</taxon>
        <taxon>Mucoromycotina</taxon>
        <taxon>Mucoromycetes</taxon>
        <taxon>Mucorales</taxon>
        <taxon>Mucorineae</taxon>
        <taxon>Mucoraceae</taxon>
        <taxon>Helicostylum</taxon>
    </lineage>
</organism>
<gene>
    <name evidence="2" type="ORF">HPULCUR_001420</name>
</gene>
<evidence type="ECO:0000256" key="1">
    <source>
        <dbReference type="SAM" id="MobiDB-lite"/>
    </source>
</evidence>
<sequence>MKFETCRCTNENCLQDSKESLVRRRLYNRDMAATLNFRHILISLRENGIKPERFVRKTNSQSLSTRPNLKRKASASSSIPGTQNKK</sequence>
<dbReference type="Proteomes" id="UP001476247">
    <property type="component" value="Unassembled WGS sequence"/>
</dbReference>
<evidence type="ECO:0000313" key="3">
    <source>
        <dbReference type="Proteomes" id="UP001476247"/>
    </source>
</evidence>
<reference evidence="2 3" key="1">
    <citation type="submission" date="2024-04" db="EMBL/GenBank/DDBJ databases">
        <title>genome sequences of Mucor flavus KT1a and Helicostylum pulchrum KT1b strains isolation_sourced from the surface of a dry-aged beef.</title>
        <authorList>
            <person name="Toyotome T."/>
            <person name="Hosono M."/>
            <person name="Torimaru M."/>
            <person name="Fukuda K."/>
            <person name="Mikami N."/>
        </authorList>
    </citation>
    <scope>NUCLEOTIDE SEQUENCE [LARGE SCALE GENOMIC DNA]</scope>
    <source>
        <strain evidence="2 3">KT1b</strain>
    </source>
</reference>
<comment type="caution">
    <text evidence="2">The sequence shown here is derived from an EMBL/GenBank/DDBJ whole genome shotgun (WGS) entry which is preliminary data.</text>
</comment>
<dbReference type="EMBL" id="BAABUJ010000005">
    <property type="protein sequence ID" value="GAA5796052.1"/>
    <property type="molecule type" value="Genomic_DNA"/>
</dbReference>
<evidence type="ECO:0000313" key="2">
    <source>
        <dbReference type="EMBL" id="GAA5796052.1"/>
    </source>
</evidence>
<accession>A0ABP9XMM3</accession>
<proteinExistence type="predicted"/>
<name>A0ABP9XMM3_9FUNG</name>
<keyword evidence="3" id="KW-1185">Reference proteome</keyword>
<protein>
    <submittedName>
        <fullName evidence="2">Uncharacterized protein</fullName>
    </submittedName>
</protein>